<dbReference type="Proteomes" id="UP001596407">
    <property type="component" value="Unassembled WGS sequence"/>
</dbReference>
<proteinExistence type="predicted"/>
<keyword evidence="2" id="KW-1185">Reference proteome</keyword>
<comment type="caution">
    <text evidence="1">The sequence shown here is derived from an EMBL/GenBank/DDBJ whole genome shotgun (WGS) entry which is preliminary data.</text>
</comment>
<gene>
    <name evidence="1" type="ORF">ACFQJ6_11430</name>
</gene>
<dbReference type="AlphaFoldDB" id="A0ABD5WJ76"/>
<protein>
    <submittedName>
        <fullName evidence="1">Uncharacterized protein</fullName>
    </submittedName>
</protein>
<evidence type="ECO:0000313" key="1">
    <source>
        <dbReference type="EMBL" id="MFC7080637.1"/>
    </source>
</evidence>
<dbReference type="GeneID" id="79302710"/>
<dbReference type="RefSeq" id="WP_276281503.1">
    <property type="nucleotide sequence ID" value="NZ_CP119809.1"/>
</dbReference>
<sequence length="159" mass="16791">MTDRTPFSPRKPVTLGSFLVVALVASALFVPTFSAHLAVMNKVSIDATATDVAVSDDGDHLVVQIAVRNPTRSAFTATHGRLYARADGEQVSGFGNDLEEATVPAGETRTVTARLSIDEDHREQAIDAARAGEVVVTGQLQGTIQDAEVEVGVEEETDG</sequence>
<dbReference type="InterPro" id="IPR013783">
    <property type="entry name" value="Ig-like_fold"/>
</dbReference>
<reference evidence="1 2" key="1">
    <citation type="journal article" date="2019" name="Int. J. Syst. Evol. Microbiol.">
        <title>The Global Catalogue of Microorganisms (GCM) 10K type strain sequencing project: providing services to taxonomists for standard genome sequencing and annotation.</title>
        <authorList>
            <consortium name="The Broad Institute Genomics Platform"/>
            <consortium name="The Broad Institute Genome Sequencing Center for Infectious Disease"/>
            <person name="Wu L."/>
            <person name="Ma J."/>
        </authorList>
    </citation>
    <scope>NUCLEOTIDE SEQUENCE [LARGE SCALE GENOMIC DNA]</scope>
    <source>
        <strain evidence="1 2">DT72</strain>
    </source>
</reference>
<dbReference type="Gene3D" id="2.60.40.10">
    <property type="entry name" value="Immunoglobulins"/>
    <property type="match status" value="1"/>
</dbReference>
<dbReference type="EMBL" id="JBHSZH010000005">
    <property type="protein sequence ID" value="MFC7080637.1"/>
    <property type="molecule type" value="Genomic_DNA"/>
</dbReference>
<organism evidence="1 2">
    <name type="scientific">Halorussus caseinilyticus</name>
    <dbReference type="NCBI Taxonomy" id="3034025"/>
    <lineage>
        <taxon>Archaea</taxon>
        <taxon>Methanobacteriati</taxon>
        <taxon>Methanobacteriota</taxon>
        <taxon>Stenosarchaea group</taxon>
        <taxon>Halobacteria</taxon>
        <taxon>Halobacteriales</taxon>
        <taxon>Haladaptataceae</taxon>
        <taxon>Halorussus</taxon>
    </lineage>
</organism>
<name>A0ABD5WJ76_9EURY</name>
<evidence type="ECO:0000313" key="2">
    <source>
        <dbReference type="Proteomes" id="UP001596407"/>
    </source>
</evidence>
<accession>A0ABD5WJ76</accession>